<proteinExistence type="predicted"/>
<protein>
    <submittedName>
        <fullName evidence="3">Uncharacterized protein</fullName>
    </submittedName>
</protein>
<evidence type="ECO:0000313" key="4">
    <source>
        <dbReference type="Proteomes" id="UP001224412"/>
    </source>
</evidence>
<sequence>MKKTASSNKSTGKSSARKLASEPIGGGRGKRSLLFFLPAIWLGLIIGISLIEAPLKFTAPGITIPLGLGIGRRVFFAMNIVEVILAVVLITTLVRLLGRPSRQKLWGLGIAISVVLAIKILVIRPILNIRTDAVLAGNFAGGSTTHYFYVAADAALFILLITFMVVVTRRLLPKNPQALG</sequence>
<dbReference type="AlphaFoldDB" id="A0AAP4BR30"/>
<feature type="transmembrane region" description="Helical" evidence="2">
    <location>
        <begin position="105"/>
        <end position="127"/>
    </location>
</feature>
<name>A0AAP4BR30_9CORY</name>
<accession>A0AAP4BR30</accession>
<evidence type="ECO:0000256" key="2">
    <source>
        <dbReference type="SAM" id="Phobius"/>
    </source>
</evidence>
<evidence type="ECO:0000313" key="3">
    <source>
        <dbReference type="EMBL" id="MDK4307878.1"/>
    </source>
</evidence>
<comment type="caution">
    <text evidence="3">The sequence shown here is derived from an EMBL/GenBank/DDBJ whole genome shotgun (WGS) entry which is preliminary data.</text>
</comment>
<gene>
    <name evidence="3" type="ORF">QPX42_10060</name>
</gene>
<feature type="transmembrane region" description="Helical" evidence="2">
    <location>
        <begin position="147"/>
        <end position="167"/>
    </location>
</feature>
<feature type="region of interest" description="Disordered" evidence="1">
    <location>
        <begin position="1"/>
        <end position="24"/>
    </location>
</feature>
<keyword evidence="2" id="KW-0472">Membrane</keyword>
<keyword evidence="2" id="KW-1133">Transmembrane helix</keyword>
<dbReference type="EMBL" id="JASNVH010000020">
    <property type="protein sequence ID" value="MDK4307878.1"/>
    <property type="molecule type" value="Genomic_DNA"/>
</dbReference>
<feature type="compositionally biased region" description="Polar residues" evidence="1">
    <location>
        <begin position="1"/>
        <end position="14"/>
    </location>
</feature>
<organism evidence="3 4">
    <name type="scientific">Corynebacterium pseudodiphtheriticum</name>
    <dbReference type="NCBI Taxonomy" id="37637"/>
    <lineage>
        <taxon>Bacteria</taxon>
        <taxon>Bacillati</taxon>
        <taxon>Actinomycetota</taxon>
        <taxon>Actinomycetes</taxon>
        <taxon>Mycobacteriales</taxon>
        <taxon>Corynebacteriaceae</taxon>
        <taxon>Corynebacterium</taxon>
    </lineage>
</organism>
<reference evidence="3" key="1">
    <citation type="submission" date="2023-05" db="EMBL/GenBank/DDBJ databases">
        <title>Metabolic capabilities are highly conserved among human nasal-associated Corynebacterium species in pangenomic analyses.</title>
        <authorList>
            <person name="Tran T.H."/>
            <person name="Roberts A.Q."/>
            <person name="Escapa I.F."/>
            <person name="Gao W."/>
            <person name="Conlan S."/>
            <person name="Kong H."/>
            <person name="Segre J.A."/>
            <person name="Kelly M.S."/>
            <person name="Lemon K.P."/>
        </authorList>
    </citation>
    <scope>NUCLEOTIDE SEQUENCE</scope>
    <source>
        <strain evidence="3">KPL2773</strain>
    </source>
</reference>
<dbReference type="RefSeq" id="WP_021354044.1">
    <property type="nucleotide sequence ID" value="NZ_CP051667.1"/>
</dbReference>
<feature type="transmembrane region" description="Helical" evidence="2">
    <location>
        <begin position="75"/>
        <end position="98"/>
    </location>
</feature>
<evidence type="ECO:0000256" key="1">
    <source>
        <dbReference type="SAM" id="MobiDB-lite"/>
    </source>
</evidence>
<dbReference type="Proteomes" id="UP001224412">
    <property type="component" value="Unassembled WGS sequence"/>
</dbReference>
<feature type="transmembrane region" description="Helical" evidence="2">
    <location>
        <begin position="33"/>
        <end position="55"/>
    </location>
</feature>
<keyword evidence="2" id="KW-0812">Transmembrane</keyword>